<reference evidence="1 2" key="1">
    <citation type="submission" date="2023-01" db="EMBL/GenBank/DDBJ databases">
        <title>Novel species of the genus Vogesella isolated from rivers.</title>
        <authorList>
            <person name="Lu H."/>
        </authorList>
    </citation>
    <scope>NUCLEOTIDE SEQUENCE [LARGE SCALE GENOMIC DNA]</scope>
    <source>
        <strain evidence="1 2">SH7W</strain>
    </source>
</reference>
<dbReference type="Gene3D" id="1.10.238.160">
    <property type="match status" value="1"/>
</dbReference>
<proteinExistence type="predicted"/>
<dbReference type="SUPFAM" id="SSF46955">
    <property type="entry name" value="Putative DNA-binding domain"/>
    <property type="match status" value="1"/>
</dbReference>
<comment type="caution">
    <text evidence="1">The sequence shown here is derived from an EMBL/GenBank/DDBJ whole genome shotgun (WGS) entry which is preliminary data.</text>
</comment>
<sequence>MNANGIRMLRLDEVIAMTGLSRSSLYAMIKRAEFPKQVQIGPRAVRWDSRAVDGWLAEKLGEPCKVA</sequence>
<dbReference type="PANTHER" id="PTHR36154:SF1">
    <property type="entry name" value="DNA-BINDING TRANSCRIPTIONAL ACTIVATOR ALPA"/>
    <property type="match status" value="1"/>
</dbReference>
<name>A0ABT5I6D0_VOGIN</name>
<dbReference type="Pfam" id="PF05930">
    <property type="entry name" value="Phage_AlpA"/>
    <property type="match status" value="1"/>
</dbReference>
<dbReference type="RefSeq" id="WP_272803627.1">
    <property type="nucleotide sequence ID" value="NZ_JAQQKY010000008.1"/>
</dbReference>
<dbReference type="InterPro" id="IPR009061">
    <property type="entry name" value="DNA-bd_dom_put_sf"/>
</dbReference>
<gene>
    <name evidence="1" type="ORF">PQU93_13175</name>
</gene>
<dbReference type="EMBL" id="JAQQKY010000008">
    <property type="protein sequence ID" value="MDC7691725.1"/>
    <property type="molecule type" value="Genomic_DNA"/>
</dbReference>
<dbReference type="PANTHER" id="PTHR36154">
    <property type="entry name" value="DNA-BINDING TRANSCRIPTIONAL ACTIVATOR ALPA"/>
    <property type="match status" value="1"/>
</dbReference>
<organism evidence="1 2">
    <name type="scientific">Vogesella indigofera</name>
    <name type="common">Pseudomonas indigofera</name>
    <dbReference type="NCBI Taxonomy" id="45465"/>
    <lineage>
        <taxon>Bacteria</taxon>
        <taxon>Pseudomonadati</taxon>
        <taxon>Pseudomonadota</taxon>
        <taxon>Betaproteobacteria</taxon>
        <taxon>Neisseriales</taxon>
        <taxon>Chromobacteriaceae</taxon>
        <taxon>Vogesella</taxon>
    </lineage>
</organism>
<protein>
    <submittedName>
        <fullName evidence="1">AlpA family phage regulatory protein</fullName>
    </submittedName>
</protein>
<accession>A0ABT5I6D0</accession>
<keyword evidence="2" id="KW-1185">Reference proteome</keyword>
<evidence type="ECO:0000313" key="2">
    <source>
        <dbReference type="Proteomes" id="UP001221566"/>
    </source>
</evidence>
<dbReference type="InterPro" id="IPR052931">
    <property type="entry name" value="Prophage_regulatory_activator"/>
</dbReference>
<dbReference type="InterPro" id="IPR010260">
    <property type="entry name" value="AlpA"/>
</dbReference>
<dbReference type="Proteomes" id="UP001221566">
    <property type="component" value="Unassembled WGS sequence"/>
</dbReference>
<evidence type="ECO:0000313" key="1">
    <source>
        <dbReference type="EMBL" id="MDC7691725.1"/>
    </source>
</evidence>